<dbReference type="FunFam" id="2.70.100.10:FF:000001">
    <property type="entry name" value="Glucanase"/>
    <property type="match status" value="1"/>
</dbReference>
<comment type="function">
    <text evidence="2">The biological conversion of cellulose to glucose generally requires three types of hydrolytic enzymes: (1) Endoglucanases which cut internal beta-1,4-glucosidic bonds; (2) Exocellobiohydrolases that cut the disaccharide cellobiose from the non-reducing end of the cellulose polymer chain; (3) Beta-1,4-glucosidases which hydrolyze the cellobiose and other short cello-oligosaccharides to glucose.</text>
</comment>
<keyword evidence="8 13" id="KW-0136">Cellulose degradation</keyword>
<evidence type="ECO:0000256" key="9">
    <source>
        <dbReference type="ARBA" id="ARBA00023180"/>
    </source>
</evidence>
<evidence type="ECO:0000313" key="16">
    <source>
        <dbReference type="EMBL" id="KXG45468.1"/>
    </source>
</evidence>
<dbReference type="EC" id="3.2.1.-" evidence="13"/>
<dbReference type="STRING" id="5078.A0A135L927"/>
<evidence type="ECO:0000256" key="2">
    <source>
        <dbReference type="ARBA" id="ARBA00002392"/>
    </source>
</evidence>
<dbReference type="OrthoDB" id="412382at2759"/>
<comment type="subcellular location">
    <subcellularLocation>
        <location evidence="3">Secreted</location>
    </subcellularLocation>
</comment>
<evidence type="ECO:0000256" key="10">
    <source>
        <dbReference type="ARBA" id="ARBA00023277"/>
    </source>
</evidence>
<dbReference type="CDD" id="cd07999">
    <property type="entry name" value="GH7_CBH_EG"/>
    <property type="match status" value="1"/>
</dbReference>
<organism evidence="16 17">
    <name type="scientific">Penicillium patulum</name>
    <name type="common">Penicillium griseofulvum</name>
    <dbReference type="NCBI Taxonomy" id="5078"/>
    <lineage>
        <taxon>Eukaryota</taxon>
        <taxon>Fungi</taxon>
        <taxon>Dikarya</taxon>
        <taxon>Ascomycota</taxon>
        <taxon>Pezizomycotina</taxon>
        <taxon>Eurotiomycetes</taxon>
        <taxon>Eurotiomycetidae</taxon>
        <taxon>Eurotiales</taxon>
        <taxon>Aspergillaceae</taxon>
        <taxon>Penicillium</taxon>
    </lineage>
</organism>
<sequence length="455" mass="48488">MYQRAILFSALAAAARAQQIGTLKPETHPSLTWQKCTADGTCADQKGSVVIDANWRWLHSTEGSTNCYTGNEWDATLCPDDKTCATNCALDGADYAGTYGATTDGNALSLTFVTGANVGSRLFLMEDEETYQMFKLKNQEFTVDVDTSELPCGLNGALYFVSMDADGGLARYEGNKAGAKYGTGYCDSQCPRDLKFINGEANVEGWEPSENDKNAGVGGHGSCCPEMDIWEANSISTAYTPHPCDSPEQVMCEGDACGGTYSSTRYAGTCDPDGCDFNSFRMGNETFYGPGMTVDTKSKVTVVTQFITADGTDSGALSEIKRIYVQDGKVIANSASEIAGVEGSSLTEEFCAAQKKAFKDEESFTAHGGLAGMGKGLDQGMVLVMSLWDDHHSNMLWLDGEKYPTDADASTPGVPRGTCATTSGDPDTVEKEHANAKVTYSNIKVGPIGSTFKSS</sequence>
<evidence type="ECO:0000256" key="14">
    <source>
        <dbReference type="SAM" id="MobiDB-lite"/>
    </source>
</evidence>
<evidence type="ECO:0000256" key="5">
    <source>
        <dbReference type="ARBA" id="ARBA00022525"/>
    </source>
</evidence>
<name>A0A135L927_PENPA</name>
<keyword evidence="6 15" id="KW-0732">Signal</keyword>
<reference evidence="16 17" key="1">
    <citation type="journal article" date="2016" name="BMC Genomics">
        <title>Genome sequencing and secondary metabolism of the postharvest pathogen Penicillium griseofulvum.</title>
        <authorList>
            <person name="Banani H."/>
            <person name="Marcet-Houben M."/>
            <person name="Ballester A.R."/>
            <person name="Abbruscato P."/>
            <person name="Gonzalez-Candelas L."/>
            <person name="Gabaldon T."/>
            <person name="Spadaro D."/>
        </authorList>
    </citation>
    <scope>NUCLEOTIDE SEQUENCE [LARGE SCALE GENOMIC DNA]</scope>
    <source>
        <strain evidence="16 17">PG3</strain>
    </source>
</reference>
<keyword evidence="10" id="KW-0119">Carbohydrate metabolism</keyword>
<feature type="signal peptide" evidence="15">
    <location>
        <begin position="1"/>
        <end position="17"/>
    </location>
</feature>
<dbReference type="Pfam" id="PF00840">
    <property type="entry name" value="Glyco_hydro_7"/>
    <property type="match status" value="1"/>
</dbReference>
<evidence type="ECO:0000256" key="7">
    <source>
        <dbReference type="ARBA" id="ARBA00022801"/>
    </source>
</evidence>
<dbReference type="InterPro" id="IPR037019">
    <property type="entry name" value="Glyco_hydro_7_sf"/>
</dbReference>
<gene>
    <name evidence="16" type="ORF">PGRI_040170</name>
</gene>
<comment type="similarity">
    <text evidence="4 13">Belongs to the glycosyl hydrolase 7 (cellulase C) family.</text>
</comment>
<keyword evidence="17" id="KW-1185">Reference proteome</keyword>
<dbReference type="GO" id="GO:0005576">
    <property type="term" value="C:extracellular region"/>
    <property type="evidence" value="ECO:0007669"/>
    <property type="project" value="UniProtKB-SubCell"/>
</dbReference>
<evidence type="ECO:0000256" key="11">
    <source>
        <dbReference type="ARBA" id="ARBA00023295"/>
    </source>
</evidence>
<dbReference type="PRINTS" id="PR00734">
    <property type="entry name" value="GLHYDRLASE7"/>
</dbReference>
<dbReference type="EMBL" id="LHQR01000071">
    <property type="protein sequence ID" value="KXG45468.1"/>
    <property type="molecule type" value="Genomic_DNA"/>
</dbReference>
<dbReference type="PANTHER" id="PTHR33753">
    <property type="entry name" value="1,4-BETA-D-GLUCAN CELLOBIOHYDROLASE B"/>
    <property type="match status" value="1"/>
</dbReference>
<dbReference type="Gene3D" id="2.70.100.10">
    <property type="entry name" value="Glycoside hydrolase, family 7, domain"/>
    <property type="match status" value="1"/>
</dbReference>
<protein>
    <recommendedName>
        <fullName evidence="13">Glucanase</fullName>
        <ecNumber evidence="13">3.2.1.-</ecNumber>
    </recommendedName>
</protein>
<dbReference type="GO" id="GO:0030246">
    <property type="term" value="F:carbohydrate binding"/>
    <property type="evidence" value="ECO:0007669"/>
    <property type="project" value="UniProtKB-KW"/>
</dbReference>
<evidence type="ECO:0000256" key="1">
    <source>
        <dbReference type="ARBA" id="ARBA00001641"/>
    </source>
</evidence>
<comment type="caution">
    <text evidence="16">The sequence shown here is derived from an EMBL/GenBank/DDBJ whole genome shotgun (WGS) entry which is preliminary data.</text>
</comment>
<dbReference type="InterPro" id="IPR013320">
    <property type="entry name" value="ConA-like_dom_sf"/>
</dbReference>
<evidence type="ECO:0000256" key="13">
    <source>
        <dbReference type="RuleBase" id="RU361164"/>
    </source>
</evidence>
<evidence type="ECO:0000256" key="8">
    <source>
        <dbReference type="ARBA" id="ARBA00023001"/>
    </source>
</evidence>
<keyword evidence="9" id="KW-0325">Glycoprotein</keyword>
<keyword evidence="7 13" id="KW-0378">Hydrolase</keyword>
<dbReference type="Proteomes" id="UP000070168">
    <property type="component" value="Unassembled WGS sequence"/>
</dbReference>
<comment type="catalytic activity">
    <reaction evidence="1">
        <text>Hydrolysis of (1-&gt;4)-beta-D-glucosidic linkages in cellulose and cellotetraose, releasing cellobiose from the non-reducing ends of the chains.</text>
        <dbReference type="EC" id="3.2.1.91"/>
    </reaction>
</comment>
<dbReference type="RefSeq" id="XP_040644004.1">
    <property type="nucleotide sequence ID" value="XM_040791730.1"/>
</dbReference>
<proteinExistence type="inferred from homology"/>
<dbReference type="GO" id="GO:0030245">
    <property type="term" value="P:cellulose catabolic process"/>
    <property type="evidence" value="ECO:0007669"/>
    <property type="project" value="UniProtKB-KW"/>
</dbReference>
<dbReference type="GeneID" id="63707030"/>
<dbReference type="GO" id="GO:0016162">
    <property type="term" value="F:cellulose 1,4-beta-cellobiosidase activity"/>
    <property type="evidence" value="ECO:0007669"/>
    <property type="project" value="UniProtKB-EC"/>
</dbReference>
<feature type="chain" id="PRO_5007800368" description="Glucanase" evidence="15">
    <location>
        <begin position="18"/>
        <end position="455"/>
    </location>
</feature>
<evidence type="ECO:0000256" key="3">
    <source>
        <dbReference type="ARBA" id="ARBA00004613"/>
    </source>
</evidence>
<dbReference type="SUPFAM" id="SSF49899">
    <property type="entry name" value="Concanavalin A-like lectins/glucanases"/>
    <property type="match status" value="1"/>
</dbReference>
<evidence type="ECO:0000256" key="6">
    <source>
        <dbReference type="ARBA" id="ARBA00022729"/>
    </source>
</evidence>
<dbReference type="OMA" id="NTYQMFQ"/>
<keyword evidence="5" id="KW-0964">Secreted</keyword>
<dbReference type="AlphaFoldDB" id="A0A135L927"/>
<feature type="region of interest" description="Disordered" evidence="14">
    <location>
        <begin position="407"/>
        <end position="429"/>
    </location>
</feature>
<evidence type="ECO:0000313" key="17">
    <source>
        <dbReference type="Proteomes" id="UP000070168"/>
    </source>
</evidence>
<keyword evidence="11 13" id="KW-0326">Glycosidase</keyword>
<keyword evidence="16" id="KW-0430">Lectin</keyword>
<keyword evidence="12 13" id="KW-0624">Polysaccharide degradation</keyword>
<dbReference type="PANTHER" id="PTHR33753:SF6">
    <property type="entry name" value="1,4-BETA-D-GLUCAN CELLOBIOHYDROLASE A-RELATED"/>
    <property type="match status" value="1"/>
</dbReference>
<evidence type="ECO:0000256" key="15">
    <source>
        <dbReference type="SAM" id="SignalP"/>
    </source>
</evidence>
<dbReference type="InterPro" id="IPR001722">
    <property type="entry name" value="Glyco_hydro_7"/>
</dbReference>
<accession>A0A135L927</accession>
<evidence type="ECO:0000256" key="4">
    <source>
        <dbReference type="ARBA" id="ARBA00006044"/>
    </source>
</evidence>
<evidence type="ECO:0000256" key="12">
    <source>
        <dbReference type="ARBA" id="ARBA00023326"/>
    </source>
</evidence>